<evidence type="ECO:0000313" key="2">
    <source>
        <dbReference type="EMBL" id="KER32013.1"/>
    </source>
</evidence>
<dbReference type="PROSITE" id="PS51257">
    <property type="entry name" value="PROKAR_LIPOPROTEIN"/>
    <property type="match status" value="1"/>
</dbReference>
<reference evidence="2 3" key="1">
    <citation type="submission" date="2013-11" db="EMBL/GenBank/DDBJ databases">
        <title>Opisthorchis viverrini - life in the bile duct.</title>
        <authorList>
            <person name="Young N.D."/>
            <person name="Nagarajan N."/>
            <person name="Lin S.J."/>
            <person name="Korhonen P.K."/>
            <person name="Jex A.R."/>
            <person name="Hall R.S."/>
            <person name="Safavi-Hemami H."/>
            <person name="Kaewkong W."/>
            <person name="Bertrand D."/>
            <person name="Gao S."/>
            <person name="Seet Q."/>
            <person name="Wongkham S."/>
            <person name="Teh B.T."/>
            <person name="Wongkham C."/>
            <person name="Intapan P.M."/>
            <person name="Maleewong W."/>
            <person name="Yang X."/>
            <person name="Hu M."/>
            <person name="Wang Z."/>
            <person name="Hofmann A."/>
            <person name="Sternberg P.W."/>
            <person name="Tan P."/>
            <person name="Wang J."/>
            <person name="Gasser R.B."/>
        </authorList>
    </citation>
    <scope>NUCLEOTIDE SEQUENCE [LARGE SCALE GENOMIC DNA]</scope>
</reference>
<dbReference type="KEGG" id="ovi:T265_12871"/>
<gene>
    <name evidence="2" type="ORF">T265_12871</name>
</gene>
<proteinExistence type="predicted"/>
<dbReference type="EMBL" id="KL596638">
    <property type="protein sequence ID" value="KER32013.1"/>
    <property type="molecule type" value="Genomic_DNA"/>
</dbReference>
<dbReference type="OrthoDB" id="10404026at2759"/>
<sequence length="144" mass="16627">MTLFNMKLGIFTLVLVIGCTVLIEATNVHNKCVARCWKKMPKCNNQCRTIKTPKQACKYFVARPKAPICSVNFTSTFHYATTDQLKIFMKSSCHEKPIKLCFENKRTHHCDRRFDGNIADCMLSKLNYRVSPNPSVLHIKSRIR</sequence>
<keyword evidence="3" id="KW-1185">Reference proteome</keyword>
<dbReference type="GeneID" id="20327039"/>
<feature type="chain" id="PRO_5001704407" evidence="1">
    <location>
        <begin position="26"/>
        <end position="144"/>
    </location>
</feature>
<accession>A0A074ZX21</accession>
<name>A0A074ZX21_OPIVI</name>
<organism evidence="2 3">
    <name type="scientific">Opisthorchis viverrini</name>
    <name type="common">Southeast Asian liver fluke</name>
    <dbReference type="NCBI Taxonomy" id="6198"/>
    <lineage>
        <taxon>Eukaryota</taxon>
        <taxon>Metazoa</taxon>
        <taxon>Spiralia</taxon>
        <taxon>Lophotrochozoa</taxon>
        <taxon>Platyhelminthes</taxon>
        <taxon>Trematoda</taxon>
        <taxon>Digenea</taxon>
        <taxon>Opisthorchiida</taxon>
        <taxon>Opisthorchiata</taxon>
        <taxon>Opisthorchiidae</taxon>
        <taxon>Opisthorchis</taxon>
    </lineage>
</organism>
<dbReference type="AlphaFoldDB" id="A0A074ZX21"/>
<keyword evidence="1" id="KW-0732">Signal</keyword>
<evidence type="ECO:0000313" key="3">
    <source>
        <dbReference type="Proteomes" id="UP000054324"/>
    </source>
</evidence>
<dbReference type="RefSeq" id="XP_009164237.1">
    <property type="nucleotide sequence ID" value="XM_009165973.1"/>
</dbReference>
<dbReference type="Proteomes" id="UP000054324">
    <property type="component" value="Unassembled WGS sequence"/>
</dbReference>
<dbReference type="CTD" id="20327039"/>
<protein>
    <submittedName>
        <fullName evidence="2">Uncharacterized protein</fullName>
    </submittedName>
</protein>
<evidence type="ECO:0000256" key="1">
    <source>
        <dbReference type="SAM" id="SignalP"/>
    </source>
</evidence>
<feature type="signal peptide" evidence="1">
    <location>
        <begin position="1"/>
        <end position="25"/>
    </location>
</feature>